<dbReference type="GeneID" id="65536829"/>
<gene>
    <name evidence="11" type="ORF">A4V02_08150</name>
    <name evidence="12" type="ORF">E5333_06670</name>
</gene>
<dbReference type="Proteomes" id="UP000186351">
    <property type="component" value="Chromosome"/>
</dbReference>
<dbReference type="PANTHER" id="PTHR45953:SF1">
    <property type="entry name" value="IDURONATE 2-SULFATASE"/>
    <property type="match status" value="1"/>
</dbReference>
<dbReference type="InterPro" id="IPR000917">
    <property type="entry name" value="Sulfatase_N"/>
</dbReference>
<feature type="modified residue" description="3-oxoalanine (Ser)" evidence="7">
    <location>
        <position position="85"/>
    </location>
</feature>
<dbReference type="Pfam" id="PF16347">
    <property type="entry name" value="SGSH_C"/>
    <property type="match status" value="1"/>
</dbReference>
<dbReference type="InterPro" id="IPR024607">
    <property type="entry name" value="Sulfatase_CS"/>
</dbReference>
<dbReference type="GO" id="GO:0046872">
    <property type="term" value="F:metal ion binding"/>
    <property type="evidence" value="ECO:0007669"/>
    <property type="project" value="UniProtKB-KW"/>
</dbReference>
<name>A0A1B1SAB0_9BACT</name>
<evidence type="ECO:0000313" key="14">
    <source>
        <dbReference type="Proteomes" id="UP000306630"/>
    </source>
</evidence>
<evidence type="ECO:0000313" key="11">
    <source>
        <dbReference type="EMBL" id="ANU63702.2"/>
    </source>
</evidence>
<keyword evidence="4 8" id="KW-0732">Signal</keyword>
<evidence type="ECO:0000256" key="8">
    <source>
        <dbReference type="SAM" id="SignalP"/>
    </source>
</evidence>
<evidence type="ECO:0000256" key="2">
    <source>
        <dbReference type="ARBA" id="ARBA00008779"/>
    </source>
</evidence>
<dbReference type="GO" id="GO:0004423">
    <property type="term" value="F:iduronate-2-sulfatase activity"/>
    <property type="evidence" value="ECO:0007669"/>
    <property type="project" value="InterPro"/>
</dbReference>
<evidence type="ECO:0000259" key="10">
    <source>
        <dbReference type="Pfam" id="PF16347"/>
    </source>
</evidence>
<dbReference type="EMBL" id="CP015402">
    <property type="protein sequence ID" value="ANU63702.2"/>
    <property type="molecule type" value="Genomic_DNA"/>
</dbReference>
<keyword evidence="6" id="KW-0106">Calcium</keyword>
<comment type="PTM">
    <text evidence="7">The conversion to 3-oxoalanine (also known as C-formylglycine, FGly), of a serine or cysteine residue in prokaryotes and of a cysteine residue in eukaryotes, is critical for catalytic activity.</text>
</comment>
<keyword evidence="3" id="KW-0479">Metal-binding</keyword>
<dbReference type="SUPFAM" id="SSF53649">
    <property type="entry name" value="Alkaline phosphatase-like"/>
    <property type="match status" value="1"/>
</dbReference>
<dbReference type="InterPro" id="IPR035874">
    <property type="entry name" value="IDS"/>
</dbReference>
<evidence type="ECO:0000259" key="9">
    <source>
        <dbReference type="Pfam" id="PF00884"/>
    </source>
</evidence>
<dbReference type="PROSITE" id="PS00149">
    <property type="entry name" value="SULFATASE_2"/>
    <property type="match status" value="1"/>
</dbReference>
<evidence type="ECO:0000256" key="4">
    <source>
        <dbReference type="ARBA" id="ARBA00022729"/>
    </source>
</evidence>
<evidence type="ECO:0000256" key="5">
    <source>
        <dbReference type="ARBA" id="ARBA00022801"/>
    </source>
</evidence>
<dbReference type="STRING" id="1796646.A4V02_08150"/>
<feature type="domain" description="N-sulphoglucosamine sulphohydrolase C-terminal" evidence="10">
    <location>
        <begin position="439"/>
        <end position="504"/>
    </location>
</feature>
<dbReference type="Gene3D" id="3.40.720.10">
    <property type="entry name" value="Alkaline Phosphatase, subunit A"/>
    <property type="match status" value="1"/>
</dbReference>
<dbReference type="AlphaFoldDB" id="A0A1B1SAB0"/>
<evidence type="ECO:0000256" key="3">
    <source>
        <dbReference type="ARBA" id="ARBA00022723"/>
    </source>
</evidence>
<dbReference type="PANTHER" id="PTHR45953">
    <property type="entry name" value="IDURONATE 2-SULFATASE"/>
    <property type="match status" value="1"/>
</dbReference>
<reference evidence="11" key="2">
    <citation type="submission" date="2017-04" db="EMBL/GenBank/DDBJ databases">
        <title>Complete Genome Sequences of Twelve Strains of a Stable Defined Moderately Diverse Mouse Microbiota 2 (sDMDMm2).</title>
        <authorList>
            <person name="Uchimura Y."/>
            <person name="Wyss M."/>
            <person name="Brugiroux S."/>
            <person name="Limenitakis J.P."/>
            <person name="Stecher B."/>
            <person name="McCoy K.D."/>
            <person name="Macpherson A.J."/>
        </authorList>
    </citation>
    <scope>NUCLEOTIDE SEQUENCE</scope>
    <source>
        <strain evidence="11">YL27</strain>
    </source>
</reference>
<sequence length="524" mass="58504">MNYRKNLNRLLCGVNVAAMVPAVADAKPADTKKADDRPNVLLIAIDDMKPWIGPYGDPIAKTPAMDALASRATTFNNAYCQVSLSGPTRSSLLTGLNPDHTGVWWLMGSFRKNNPDIVTMPQALKDNGYETVGVGKVYHPLKDKEVKDDPISWSLPYIKTSGSQYALSNGRVATECADVPDNGYVDGVIAEEAVKALGKLKNSDKPFFLGVGFKKPHLPFCAPKKYWDMYDRESMPVAEFQEMSTDPVEYAYHNSLELKGYSDIPPFESFVDTKHLDTETQKRLLHAYYACISYTDAQIGKVLEALEKEGLADNTIVIMFGDHGYHLGDHGMWNKLSDFEQSTHVPLIVSAPGMKKGVKSDAIVEFLDIFPTVCELTKTEHPQQLDGKSLVPILKNPKAKTKDYAISQFSRSCTENYTISTDTDLKGKAKELEEDITGYALRDSRYRLVEWTKGFKTYMPFDESKVVAYELYDYNKDPEERHNVANDPAYASVVKNLKKKLHQYYAKSYSSPMSAPIAKTAAGE</sequence>
<accession>A0A1B1SAB0</accession>
<dbReference type="Pfam" id="PF00884">
    <property type="entry name" value="Sulfatase"/>
    <property type="match status" value="1"/>
</dbReference>
<keyword evidence="13" id="KW-1185">Reference proteome</keyword>
<reference evidence="13" key="1">
    <citation type="submission" date="2016-04" db="EMBL/GenBank/DDBJ databases">
        <title>Complete Genome Sequences of Twelve Strains of a Stable Defined Moderately Diverse Mouse Microbiota 2 (sDMDMm2).</title>
        <authorList>
            <person name="Uchimura Y."/>
            <person name="Wyss M."/>
            <person name="Brugiroux S."/>
            <person name="Limenitakis J.P."/>
            <person name="Stecher B."/>
            <person name="McCoy K.D."/>
            <person name="Macpherson A.J."/>
        </authorList>
    </citation>
    <scope>NUCLEOTIDE SEQUENCE [LARGE SCALE GENOMIC DNA]</scope>
    <source>
        <strain evidence="13">YL27</strain>
    </source>
</reference>
<accession>A0A1Z2XIE9</accession>
<evidence type="ECO:0000256" key="7">
    <source>
        <dbReference type="PIRSR" id="PIRSR600917-52"/>
    </source>
</evidence>
<reference evidence="12 14" key="3">
    <citation type="submission" date="2019-04" db="EMBL/GenBank/DDBJ databases">
        <title>Microbes associate with the intestines of laboratory mice.</title>
        <authorList>
            <person name="Navarre W."/>
            <person name="Wong E."/>
            <person name="Huang K."/>
            <person name="Tropini C."/>
            <person name="Ng K."/>
            <person name="Yu B."/>
        </authorList>
    </citation>
    <scope>NUCLEOTIDE SEQUENCE [LARGE SCALE GENOMIC DNA]</scope>
    <source>
        <strain evidence="12 14">NM06_A21</strain>
    </source>
</reference>
<dbReference type="InterPro" id="IPR032506">
    <property type="entry name" value="SGSH_C"/>
</dbReference>
<dbReference type="OrthoDB" id="9763552at2"/>
<feature type="signal peptide" evidence="8">
    <location>
        <begin position="1"/>
        <end position="24"/>
    </location>
</feature>
<feature type="chain" id="PRO_5010734679" evidence="8">
    <location>
        <begin position="25"/>
        <end position="524"/>
    </location>
</feature>
<comment type="cofactor">
    <cofactor evidence="1">
        <name>Ca(2+)</name>
        <dbReference type="ChEBI" id="CHEBI:29108"/>
    </cofactor>
</comment>
<dbReference type="InterPro" id="IPR017850">
    <property type="entry name" value="Alkaline_phosphatase_core_sf"/>
</dbReference>
<keyword evidence="5" id="KW-0378">Hydrolase</keyword>
<proteinExistence type="inferred from homology"/>
<protein>
    <submittedName>
        <fullName evidence="12">DUF4976 domain-containing protein</fullName>
    </submittedName>
</protein>
<evidence type="ECO:0000256" key="6">
    <source>
        <dbReference type="ARBA" id="ARBA00022837"/>
    </source>
</evidence>
<comment type="similarity">
    <text evidence="2">Belongs to the sulfatase family.</text>
</comment>
<feature type="domain" description="Sulfatase N-terminal" evidence="9">
    <location>
        <begin position="38"/>
        <end position="377"/>
    </location>
</feature>
<evidence type="ECO:0000313" key="13">
    <source>
        <dbReference type="Proteomes" id="UP000186351"/>
    </source>
</evidence>
<dbReference type="RefSeq" id="WP_068961007.1">
    <property type="nucleotide sequence ID" value="NZ_CAJTAP010000014.1"/>
</dbReference>
<evidence type="ECO:0000313" key="12">
    <source>
        <dbReference type="EMBL" id="TGY74366.1"/>
    </source>
</evidence>
<dbReference type="EMBL" id="SRYD01000022">
    <property type="protein sequence ID" value="TGY74366.1"/>
    <property type="molecule type" value="Genomic_DNA"/>
</dbReference>
<dbReference type="GO" id="GO:0005737">
    <property type="term" value="C:cytoplasm"/>
    <property type="evidence" value="ECO:0007669"/>
    <property type="project" value="TreeGrafter"/>
</dbReference>
<dbReference type="Proteomes" id="UP000306630">
    <property type="component" value="Unassembled WGS sequence"/>
</dbReference>
<organism evidence="11 13">
    <name type="scientific">Muribaculum intestinale</name>
    <dbReference type="NCBI Taxonomy" id="1796646"/>
    <lineage>
        <taxon>Bacteria</taxon>
        <taxon>Pseudomonadati</taxon>
        <taxon>Bacteroidota</taxon>
        <taxon>Bacteroidia</taxon>
        <taxon>Bacteroidales</taxon>
        <taxon>Muribaculaceae</taxon>
        <taxon>Muribaculum</taxon>
    </lineage>
</organism>
<evidence type="ECO:0000256" key="1">
    <source>
        <dbReference type="ARBA" id="ARBA00001913"/>
    </source>
</evidence>
<dbReference type="CDD" id="cd16030">
    <property type="entry name" value="iduronate-2-sulfatase"/>
    <property type="match status" value="1"/>
</dbReference>
<dbReference type="KEGG" id="pary:A4V02_08150"/>
<dbReference type="PROSITE" id="PS00523">
    <property type="entry name" value="SULFATASE_1"/>
    <property type="match status" value="1"/>
</dbReference>